<dbReference type="Pfam" id="PF00440">
    <property type="entry name" value="TetR_N"/>
    <property type="match status" value="1"/>
</dbReference>
<dbReference type="RefSeq" id="WP_369228317.1">
    <property type="nucleotide sequence ID" value="NZ_CP163441.1"/>
</dbReference>
<name>A0AB39R1Q6_9ACTN</name>
<dbReference type="SUPFAM" id="SSF48498">
    <property type="entry name" value="Tetracyclin repressor-like, C-terminal domain"/>
    <property type="match status" value="1"/>
</dbReference>
<protein>
    <submittedName>
        <fullName evidence="6">TetR/AcrR family transcriptional regulator</fullName>
    </submittedName>
</protein>
<gene>
    <name evidence="6" type="ORF">AB5J52_39325</name>
</gene>
<dbReference type="PANTHER" id="PTHR30055">
    <property type="entry name" value="HTH-TYPE TRANSCRIPTIONAL REGULATOR RUTR"/>
    <property type="match status" value="1"/>
</dbReference>
<dbReference type="InterPro" id="IPR050109">
    <property type="entry name" value="HTH-type_TetR-like_transc_reg"/>
</dbReference>
<evidence type="ECO:0000256" key="1">
    <source>
        <dbReference type="ARBA" id="ARBA00023015"/>
    </source>
</evidence>
<dbReference type="InterPro" id="IPR001647">
    <property type="entry name" value="HTH_TetR"/>
</dbReference>
<keyword evidence="1" id="KW-0805">Transcription regulation</keyword>
<keyword evidence="2 4" id="KW-0238">DNA-binding</keyword>
<dbReference type="InterPro" id="IPR009057">
    <property type="entry name" value="Homeodomain-like_sf"/>
</dbReference>
<feature type="DNA-binding region" description="H-T-H motif" evidence="4">
    <location>
        <begin position="42"/>
        <end position="61"/>
    </location>
</feature>
<organism evidence="6">
    <name type="scientific">Streptomyces sp. R39</name>
    <dbReference type="NCBI Taxonomy" id="3238631"/>
    <lineage>
        <taxon>Bacteria</taxon>
        <taxon>Bacillati</taxon>
        <taxon>Actinomycetota</taxon>
        <taxon>Actinomycetes</taxon>
        <taxon>Kitasatosporales</taxon>
        <taxon>Streptomycetaceae</taxon>
        <taxon>Streptomyces</taxon>
    </lineage>
</organism>
<dbReference type="GO" id="GO:0003700">
    <property type="term" value="F:DNA-binding transcription factor activity"/>
    <property type="evidence" value="ECO:0007669"/>
    <property type="project" value="TreeGrafter"/>
</dbReference>
<sequence length="222" mass="24651">MTEGAAPSYRRDRPRLPAAERRRQIIDVTSALIADRGFWGLSMQDVADRCGLTVPGVLRHAGSKTGLLIAVLEHRDVEDARSLRAHLGVGEEEVPDEWSAGGPHGVGLRQLCSATMQRNSEQPEFVRLFTVLEAESLTPSHPAHAYFVKRQDQAIAAFASLARDISDHPESLARHIVAMMDGLQIQWLRAPERVDLVREWESAAEALFGEREGDARTKKRSD</sequence>
<dbReference type="Gene3D" id="1.10.357.10">
    <property type="entry name" value="Tetracycline Repressor, domain 2"/>
    <property type="match status" value="1"/>
</dbReference>
<dbReference type="InterPro" id="IPR036271">
    <property type="entry name" value="Tet_transcr_reg_TetR-rel_C_sf"/>
</dbReference>
<dbReference type="SUPFAM" id="SSF46689">
    <property type="entry name" value="Homeodomain-like"/>
    <property type="match status" value="1"/>
</dbReference>
<evidence type="ECO:0000256" key="4">
    <source>
        <dbReference type="PROSITE-ProRule" id="PRU00335"/>
    </source>
</evidence>
<evidence type="ECO:0000259" key="5">
    <source>
        <dbReference type="PROSITE" id="PS50977"/>
    </source>
</evidence>
<reference evidence="6" key="1">
    <citation type="submission" date="2024-07" db="EMBL/GenBank/DDBJ databases">
        <authorList>
            <person name="Yu S.T."/>
        </authorList>
    </citation>
    <scope>NUCLEOTIDE SEQUENCE</scope>
    <source>
        <strain evidence="6">R39</strain>
    </source>
</reference>
<dbReference type="AlphaFoldDB" id="A0AB39R1Q6"/>
<keyword evidence="3" id="KW-0804">Transcription</keyword>
<evidence type="ECO:0000313" key="6">
    <source>
        <dbReference type="EMBL" id="XDQ49768.1"/>
    </source>
</evidence>
<evidence type="ECO:0000256" key="2">
    <source>
        <dbReference type="ARBA" id="ARBA00023125"/>
    </source>
</evidence>
<dbReference type="EMBL" id="CP163441">
    <property type="protein sequence ID" value="XDQ49768.1"/>
    <property type="molecule type" value="Genomic_DNA"/>
</dbReference>
<dbReference type="PANTHER" id="PTHR30055:SF234">
    <property type="entry name" value="HTH-TYPE TRANSCRIPTIONAL REGULATOR BETI"/>
    <property type="match status" value="1"/>
</dbReference>
<dbReference type="GO" id="GO:0000976">
    <property type="term" value="F:transcription cis-regulatory region binding"/>
    <property type="evidence" value="ECO:0007669"/>
    <property type="project" value="TreeGrafter"/>
</dbReference>
<dbReference type="PROSITE" id="PS50977">
    <property type="entry name" value="HTH_TETR_2"/>
    <property type="match status" value="1"/>
</dbReference>
<feature type="domain" description="HTH tetR-type" evidence="5">
    <location>
        <begin position="19"/>
        <end position="79"/>
    </location>
</feature>
<accession>A0AB39R1Q6</accession>
<proteinExistence type="predicted"/>
<evidence type="ECO:0000256" key="3">
    <source>
        <dbReference type="ARBA" id="ARBA00023163"/>
    </source>
</evidence>